<dbReference type="AlphaFoldDB" id="A0A5J4XAJ3"/>
<protein>
    <submittedName>
        <fullName evidence="1">Uncharacterized protein</fullName>
    </submittedName>
</protein>
<reference evidence="1 2" key="1">
    <citation type="submission" date="2019-03" db="EMBL/GenBank/DDBJ databases">
        <title>Single cell metagenomics reveals metabolic interactions within the superorganism composed of flagellate Streblomastix strix and complex community of Bacteroidetes bacteria on its surface.</title>
        <authorList>
            <person name="Treitli S.C."/>
            <person name="Kolisko M."/>
            <person name="Husnik F."/>
            <person name="Keeling P."/>
            <person name="Hampl V."/>
        </authorList>
    </citation>
    <scope>NUCLEOTIDE SEQUENCE [LARGE SCALE GENOMIC DNA]</scope>
    <source>
        <strain evidence="1">ST1C</strain>
    </source>
</reference>
<evidence type="ECO:0000313" key="2">
    <source>
        <dbReference type="Proteomes" id="UP000324800"/>
    </source>
</evidence>
<sequence length="134" mass="15466">MILDSQLYVRRTLLAHFNHKAKLIFDTITAADASISLSPRGMKVINYDQVAQLHKKQVQTVKKHYAIVLNLVKQVDASIIQCREGIAEWKKLLPWTITEQPTPKISEESELNLEQQRFRVKASECKKAVIDFDY</sequence>
<gene>
    <name evidence="1" type="ORF">EZS28_000944</name>
</gene>
<organism evidence="1 2">
    <name type="scientific">Streblomastix strix</name>
    <dbReference type="NCBI Taxonomy" id="222440"/>
    <lineage>
        <taxon>Eukaryota</taxon>
        <taxon>Metamonada</taxon>
        <taxon>Preaxostyla</taxon>
        <taxon>Oxymonadida</taxon>
        <taxon>Streblomastigidae</taxon>
        <taxon>Streblomastix</taxon>
    </lineage>
</organism>
<name>A0A5J4XAJ3_9EUKA</name>
<comment type="caution">
    <text evidence="1">The sequence shown here is derived from an EMBL/GenBank/DDBJ whole genome shotgun (WGS) entry which is preliminary data.</text>
</comment>
<accession>A0A5J4XAJ3</accession>
<evidence type="ECO:0000313" key="1">
    <source>
        <dbReference type="EMBL" id="KAA6403535.1"/>
    </source>
</evidence>
<proteinExistence type="predicted"/>
<dbReference type="Proteomes" id="UP000324800">
    <property type="component" value="Unassembled WGS sequence"/>
</dbReference>
<dbReference type="EMBL" id="SNRW01000089">
    <property type="protein sequence ID" value="KAA6403535.1"/>
    <property type="molecule type" value="Genomic_DNA"/>
</dbReference>